<evidence type="ECO:0000256" key="8">
    <source>
        <dbReference type="PIRSR" id="PIRSR001357-50"/>
    </source>
</evidence>
<evidence type="ECO:0000256" key="6">
    <source>
        <dbReference type="ARBA" id="ARBA00032755"/>
    </source>
</evidence>
<keyword evidence="3" id="KW-0963">Cytoplasm</keyword>
<dbReference type="AlphaFoldDB" id="A0A1B7P3Z2"/>
<dbReference type="CDD" id="cd00959">
    <property type="entry name" value="DeoC"/>
    <property type="match status" value="1"/>
</dbReference>
<dbReference type="GO" id="GO:0009264">
    <property type="term" value="P:deoxyribonucleotide catabolic process"/>
    <property type="evidence" value="ECO:0007669"/>
    <property type="project" value="InterPro"/>
</dbReference>
<dbReference type="OrthoDB" id="70823at2759"/>
<dbReference type="GO" id="GO:0005737">
    <property type="term" value="C:cytoplasm"/>
    <property type="evidence" value="ECO:0007669"/>
    <property type="project" value="InterPro"/>
</dbReference>
<keyword evidence="10" id="KW-1185">Reference proteome</keyword>
<evidence type="ECO:0000256" key="2">
    <source>
        <dbReference type="ARBA" id="ARBA00012515"/>
    </source>
</evidence>
<dbReference type="SMART" id="SM01133">
    <property type="entry name" value="DeoC"/>
    <property type="match status" value="1"/>
</dbReference>
<dbReference type="EMBL" id="LGUA01000141">
    <property type="protein sequence ID" value="OAX83740.1"/>
    <property type="molecule type" value="Genomic_DNA"/>
</dbReference>
<dbReference type="Proteomes" id="UP000091918">
    <property type="component" value="Unassembled WGS sequence"/>
</dbReference>
<comment type="similarity">
    <text evidence="1">Belongs to the DeoC/FbaB aldolase family. DeoC type 1 subfamily.</text>
</comment>
<evidence type="ECO:0000256" key="1">
    <source>
        <dbReference type="ARBA" id="ARBA00010936"/>
    </source>
</evidence>
<proteinExistence type="inferred from homology"/>
<gene>
    <name evidence="9" type="ORF">ACJ72_01897</name>
</gene>
<evidence type="ECO:0000313" key="10">
    <source>
        <dbReference type="Proteomes" id="UP000091918"/>
    </source>
</evidence>
<dbReference type="GO" id="GO:0016052">
    <property type="term" value="P:carbohydrate catabolic process"/>
    <property type="evidence" value="ECO:0007669"/>
    <property type="project" value="TreeGrafter"/>
</dbReference>
<dbReference type="SUPFAM" id="SSF51569">
    <property type="entry name" value="Aldolase"/>
    <property type="match status" value="1"/>
</dbReference>
<evidence type="ECO:0000256" key="5">
    <source>
        <dbReference type="ARBA" id="ARBA00023270"/>
    </source>
</evidence>
<dbReference type="Pfam" id="PF01791">
    <property type="entry name" value="DeoC"/>
    <property type="match status" value="1"/>
</dbReference>
<dbReference type="Gene3D" id="3.20.20.70">
    <property type="entry name" value="Aldolase class I"/>
    <property type="match status" value="1"/>
</dbReference>
<dbReference type="InterPro" id="IPR013785">
    <property type="entry name" value="Aldolase_TIM"/>
</dbReference>
<dbReference type="EC" id="4.1.2.4" evidence="2"/>
<dbReference type="GO" id="GO:0046386">
    <property type="term" value="P:deoxyribose phosphate catabolic process"/>
    <property type="evidence" value="ECO:0007669"/>
    <property type="project" value="UniProtKB-UniPathway"/>
</dbReference>
<dbReference type="InterPro" id="IPR002915">
    <property type="entry name" value="DeoC/FbaB/LacD_aldolase"/>
</dbReference>
<name>A0A1B7P3Z2_9EURO</name>
<dbReference type="InterPro" id="IPR011343">
    <property type="entry name" value="DeoC"/>
</dbReference>
<evidence type="ECO:0000256" key="3">
    <source>
        <dbReference type="ARBA" id="ARBA00022490"/>
    </source>
</evidence>
<evidence type="ECO:0000256" key="7">
    <source>
        <dbReference type="ARBA" id="ARBA00048791"/>
    </source>
</evidence>
<dbReference type="PIRSF" id="PIRSF001357">
    <property type="entry name" value="DeoC"/>
    <property type="match status" value="1"/>
</dbReference>
<dbReference type="InterPro" id="IPR028581">
    <property type="entry name" value="DeoC_typeI"/>
</dbReference>
<sequence>MATPIPTTDLEWNHTQLALTATETQIDTLCSEAIKHNFATVCVRSNYVSRAAARLKGTGIGVACVIGFHEGTNEVAEKISETQRAVADGASELDMVINYPLVKAGKYTAAYEDVLAVRKASGSPSEGDTGVRKVGLKVILETSQLTREQIVAGCVISCLAGADFVKTSTGFNGAGASVENVALMRYVCEALGKGVKVKASGGVRTAEDCVNMIRAGAERIGASAGVKIVEELSGNGPGVARENGGY</sequence>
<dbReference type="HAMAP" id="MF_00114">
    <property type="entry name" value="DeoC_type1"/>
    <property type="match status" value="1"/>
</dbReference>
<comment type="caution">
    <text evidence="9">The sequence shown here is derived from an EMBL/GenBank/DDBJ whole genome shotgun (WGS) entry which is preliminary data.</text>
</comment>
<dbReference type="PANTHER" id="PTHR10889">
    <property type="entry name" value="DEOXYRIBOSE-PHOSPHATE ALDOLASE"/>
    <property type="match status" value="1"/>
</dbReference>
<accession>A0A1B7P3Z2</accession>
<dbReference type="STRING" id="1658172.A0A1B7P3Z2"/>
<dbReference type="UniPathway" id="UPA00002">
    <property type="reaction ID" value="UER00468"/>
</dbReference>
<protein>
    <recommendedName>
        <fullName evidence="2">deoxyribose-phosphate aldolase</fullName>
        <ecNumber evidence="2">4.1.2.4</ecNumber>
    </recommendedName>
    <alternativeName>
        <fullName evidence="6">2-deoxy-D-ribose 5-phosphate aldolase</fullName>
    </alternativeName>
</protein>
<feature type="active site" description="Proton donor/acceptor" evidence="8">
    <location>
        <position position="198"/>
    </location>
</feature>
<keyword evidence="5 8" id="KW-0704">Schiff base</keyword>
<feature type="active site" description="Schiff-base intermediate with acetaldehyde" evidence="8">
    <location>
        <position position="166"/>
    </location>
</feature>
<comment type="catalytic activity">
    <reaction evidence="7">
        <text>2-deoxy-D-ribose 5-phosphate = D-glyceraldehyde 3-phosphate + acetaldehyde</text>
        <dbReference type="Rhea" id="RHEA:12821"/>
        <dbReference type="ChEBI" id="CHEBI:15343"/>
        <dbReference type="ChEBI" id="CHEBI:59776"/>
        <dbReference type="ChEBI" id="CHEBI:62877"/>
        <dbReference type="EC" id="4.1.2.4"/>
    </reaction>
</comment>
<keyword evidence="4" id="KW-0456">Lyase</keyword>
<dbReference type="GO" id="GO:0004139">
    <property type="term" value="F:deoxyribose-phosphate aldolase activity"/>
    <property type="evidence" value="ECO:0007669"/>
    <property type="project" value="UniProtKB-EC"/>
</dbReference>
<dbReference type="NCBIfam" id="TIGR00126">
    <property type="entry name" value="deoC"/>
    <property type="match status" value="1"/>
</dbReference>
<evidence type="ECO:0000256" key="4">
    <source>
        <dbReference type="ARBA" id="ARBA00023239"/>
    </source>
</evidence>
<evidence type="ECO:0000313" key="9">
    <source>
        <dbReference type="EMBL" id="OAX83740.1"/>
    </source>
</evidence>
<organism evidence="9 10">
    <name type="scientific">Emergomyces africanus</name>
    <dbReference type="NCBI Taxonomy" id="1955775"/>
    <lineage>
        <taxon>Eukaryota</taxon>
        <taxon>Fungi</taxon>
        <taxon>Dikarya</taxon>
        <taxon>Ascomycota</taxon>
        <taxon>Pezizomycotina</taxon>
        <taxon>Eurotiomycetes</taxon>
        <taxon>Eurotiomycetidae</taxon>
        <taxon>Onygenales</taxon>
        <taxon>Ajellomycetaceae</taxon>
        <taxon>Emergomyces</taxon>
    </lineage>
</organism>
<dbReference type="PANTHER" id="PTHR10889:SF1">
    <property type="entry name" value="DEOXYRIBOSE-PHOSPHATE ALDOLASE"/>
    <property type="match status" value="1"/>
</dbReference>
<reference evidence="9 10" key="1">
    <citation type="submission" date="2015-07" db="EMBL/GenBank/DDBJ databases">
        <title>Emmonsia species relationships and genome sequence.</title>
        <authorList>
            <person name="Cuomo C.A."/>
            <person name="Schwartz I.S."/>
            <person name="Kenyon C."/>
            <person name="de Hoog G.S."/>
            <person name="Govender N.P."/>
            <person name="Botha A."/>
            <person name="Moreno L."/>
            <person name="de Vries M."/>
            <person name="Munoz J.F."/>
            <person name="Stielow J.B."/>
        </authorList>
    </citation>
    <scope>NUCLEOTIDE SEQUENCE [LARGE SCALE GENOMIC DNA]</scope>
    <source>
        <strain evidence="9 10">CBS 136260</strain>
    </source>
</reference>
<dbReference type="FunFam" id="3.20.20.70:FF:000044">
    <property type="entry name" value="Deoxyribose-phosphate aldolase"/>
    <property type="match status" value="1"/>
</dbReference>